<name>A0ACB1KG71_RANTA</name>
<dbReference type="Proteomes" id="UP001162501">
    <property type="component" value="Unassembled WGS sequence"/>
</dbReference>
<sequence>GLDSFRQFSHRYNCLDLGKRTHNLLRTRFLSSLHGGRQPPNQGQPEDVVPLLASRATARELLLLTQRGPSDPCVPRDGRGVRSRLTTPGTSGSPSSGPSPLPCS</sequence>
<gene>
    <name evidence="1" type="ORF">MRATA1EN22A_LOCUS29584</name>
</gene>
<reference evidence="1" key="1">
    <citation type="submission" date="2025-03" db="EMBL/GenBank/DDBJ databases">
        <authorList>
            <consortium name="ELIXIR-Norway"/>
            <consortium name="Elixir Norway"/>
        </authorList>
    </citation>
    <scope>NUCLEOTIDE SEQUENCE</scope>
</reference>
<protein>
    <submittedName>
        <fullName evidence="1">Uncharacterized protein</fullName>
    </submittedName>
</protein>
<proteinExistence type="predicted"/>
<feature type="non-terminal residue" evidence="1">
    <location>
        <position position="1"/>
    </location>
</feature>
<dbReference type="EMBL" id="CATOBB020000774">
    <property type="protein sequence ID" value="CAM9186234.1"/>
    <property type="molecule type" value="Genomic_DNA"/>
</dbReference>
<organism evidence="1 2">
    <name type="scientific">Rangifer tarandus platyrhynchus</name>
    <name type="common">Svalbard reindeer</name>
    <dbReference type="NCBI Taxonomy" id="3082113"/>
    <lineage>
        <taxon>Eukaryota</taxon>
        <taxon>Metazoa</taxon>
        <taxon>Chordata</taxon>
        <taxon>Craniata</taxon>
        <taxon>Vertebrata</taxon>
        <taxon>Euteleostomi</taxon>
        <taxon>Mammalia</taxon>
        <taxon>Eutheria</taxon>
        <taxon>Laurasiatheria</taxon>
        <taxon>Artiodactyla</taxon>
        <taxon>Ruminantia</taxon>
        <taxon>Pecora</taxon>
        <taxon>Cervidae</taxon>
        <taxon>Odocoileinae</taxon>
        <taxon>Rangifer</taxon>
    </lineage>
</organism>
<comment type="caution">
    <text evidence="1">The sequence shown here is derived from an EMBL/GenBank/DDBJ whole genome shotgun (WGS) entry which is preliminary data.</text>
</comment>
<evidence type="ECO:0000313" key="1">
    <source>
        <dbReference type="EMBL" id="CAM9186234.1"/>
    </source>
</evidence>
<accession>A0ACB1KG71</accession>
<evidence type="ECO:0000313" key="2">
    <source>
        <dbReference type="Proteomes" id="UP001162501"/>
    </source>
</evidence>